<feature type="domain" description="Aldehyde dehydrogenase" evidence="4">
    <location>
        <begin position="1"/>
        <end position="449"/>
    </location>
</feature>
<dbReference type="FunFam" id="3.40.309.10:FF:000010">
    <property type="entry name" value="Gamma-aminobutyraldehyde dehydrogenase"/>
    <property type="match status" value="1"/>
</dbReference>
<organism evidence="5 6">
    <name type="scientific">Sulfurifustis variabilis</name>
    <dbReference type="NCBI Taxonomy" id="1675686"/>
    <lineage>
        <taxon>Bacteria</taxon>
        <taxon>Pseudomonadati</taxon>
        <taxon>Pseudomonadota</taxon>
        <taxon>Gammaproteobacteria</taxon>
        <taxon>Acidiferrobacterales</taxon>
        <taxon>Acidiferrobacteraceae</taxon>
        <taxon>Sulfurifustis</taxon>
    </lineage>
</organism>
<keyword evidence="3" id="KW-0560">Oxidoreductase</keyword>
<evidence type="ECO:0000313" key="5">
    <source>
        <dbReference type="EMBL" id="BAU46734.1"/>
    </source>
</evidence>
<dbReference type="InterPro" id="IPR016161">
    <property type="entry name" value="Ald_DH/histidinol_DH"/>
</dbReference>
<dbReference type="Gene3D" id="3.40.309.10">
    <property type="entry name" value="Aldehyde Dehydrogenase, Chain A, domain 2"/>
    <property type="match status" value="1"/>
</dbReference>
<dbReference type="InterPro" id="IPR015590">
    <property type="entry name" value="Aldehyde_DH_dom"/>
</dbReference>
<name>A0A1B4V6B2_9GAMM</name>
<dbReference type="Proteomes" id="UP000218899">
    <property type="component" value="Chromosome"/>
</dbReference>
<evidence type="ECO:0000259" key="4">
    <source>
        <dbReference type="Pfam" id="PF00171"/>
    </source>
</evidence>
<keyword evidence="2" id="KW-0521">NADP</keyword>
<gene>
    <name evidence="5" type="ORF">SVA_0152</name>
</gene>
<dbReference type="FunFam" id="3.40.605.10:FF:000012">
    <property type="entry name" value="NAD-dependent succinate-semialdehyde dehydrogenase"/>
    <property type="match status" value="1"/>
</dbReference>
<evidence type="ECO:0000256" key="2">
    <source>
        <dbReference type="ARBA" id="ARBA00022857"/>
    </source>
</evidence>
<dbReference type="InterPro" id="IPR016162">
    <property type="entry name" value="Ald_DH_N"/>
</dbReference>
<dbReference type="KEGG" id="sva:SVA_0152"/>
<dbReference type="InterPro" id="IPR016163">
    <property type="entry name" value="Ald_DH_C"/>
</dbReference>
<keyword evidence="6" id="KW-1185">Reference proteome</keyword>
<dbReference type="PANTHER" id="PTHR43217:SF1">
    <property type="entry name" value="SUCCINATE SEMIALDEHYDE DEHYDROGENASE [NAD(P)+] SAD"/>
    <property type="match status" value="1"/>
</dbReference>
<evidence type="ECO:0000256" key="1">
    <source>
        <dbReference type="ARBA" id="ARBA00009986"/>
    </source>
</evidence>
<dbReference type="GO" id="GO:0004777">
    <property type="term" value="F:succinate-semialdehyde dehydrogenase (NAD+) activity"/>
    <property type="evidence" value="ECO:0007669"/>
    <property type="project" value="TreeGrafter"/>
</dbReference>
<dbReference type="InterPro" id="IPR047110">
    <property type="entry name" value="GABD/Sad-like"/>
</dbReference>
<dbReference type="OrthoDB" id="9812625at2"/>
<dbReference type="Pfam" id="PF00171">
    <property type="entry name" value="Aldedh"/>
    <property type="match status" value="1"/>
</dbReference>
<accession>A0A1B4V6B2</accession>
<protein>
    <submittedName>
        <fullName evidence="5">Succinate-semialdehyde dehdyrogenase</fullName>
    </submittedName>
</protein>
<reference evidence="5 6" key="1">
    <citation type="submission" date="2015-08" db="EMBL/GenBank/DDBJ databases">
        <title>Complete genome sequence of Sulfurifustis variabilis.</title>
        <authorList>
            <person name="Miura A."/>
            <person name="Kojima H."/>
            <person name="Fukui M."/>
        </authorList>
    </citation>
    <scope>NUCLEOTIDE SEQUENCE [LARGE SCALE GENOMIC DNA]</scope>
    <source>
        <strain evidence="6">skN76</strain>
    </source>
</reference>
<dbReference type="PANTHER" id="PTHR43217">
    <property type="entry name" value="SUCCINATE SEMIALDEHYDE DEHYDROGENASE [NAD(P)+] SAD"/>
    <property type="match status" value="1"/>
</dbReference>
<sequence length="452" mass="49300">MESINPATGERIADIPAWDDAGLDRALEAVARATPAWRDTGFGERARLVRRAAAELRARLDEYAALITREMGKLLRESRAEIEKCAWGCEYYADHAEEFLRDERIATDAGTSYVACQPLGTVLAIMPWNFPFWQVFRFAATALMAGNTAVLKHASNVPGCALAIEDVFRRAGFPPDVFRALLIPTALVERVIADRRISAVTLTGSDGAGRHVAAAAGKHLKKTVLELGGSDAFVVLEDADLEEAATVGAAARMQNAGQSCIAAKRFVLVEAVAEPFLARFKERIRRLKPGDPMREETTLAPLAREDLRRQLHAQVTDSIAAGAKPLLGCEPLPGPGFYYAPSILDRVRPGMRAYEEELFGPVAIVLRARDEADALRLANDSRFGLGASVWTRDPAKGERLARAFEAGSCFVNGMVKSDPRLPFGGVKDSGYGRELSAHGIREFVNVKTVWVR</sequence>
<dbReference type="Gene3D" id="3.40.605.10">
    <property type="entry name" value="Aldehyde Dehydrogenase, Chain A, domain 1"/>
    <property type="match status" value="1"/>
</dbReference>
<dbReference type="EMBL" id="AP014936">
    <property type="protein sequence ID" value="BAU46734.1"/>
    <property type="molecule type" value="Genomic_DNA"/>
</dbReference>
<evidence type="ECO:0000256" key="3">
    <source>
        <dbReference type="ARBA" id="ARBA00023002"/>
    </source>
</evidence>
<dbReference type="SUPFAM" id="SSF53720">
    <property type="entry name" value="ALDH-like"/>
    <property type="match status" value="1"/>
</dbReference>
<dbReference type="InterPro" id="IPR044148">
    <property type="entry name" value="ALDH_GabD1-like"/>
</dbReference>
<comment type="similarity">
    <text evidence="1">Belongs to the aldehyde dehydrogenase family.</text>
</comment>
<dbReference type="AlphaFoldDB" id="A0A1B4V6B2"/>
<dbReference type="CDD" id="cd07100">
    <property type="entry name" value="ALDH_SSADH1_GabD1"/>
    <property type="match status" value="1"/>
</dbReference>
<dbReference type="GO" id="GO:0004030">
    <property type="term" value="F:aldehyde dehydrogenase [NAD(P)+] activity"/>
    <property type="evidence" value="ECO:0007669"/>
    <property type="project" value="InterPro"/>
</dbReference>
<dbReference type="RefSeq" id="WP_096457386.1">
    <property type="nucleotide sequence ID" value="NZ_AP014936.1"/>
</dbReference>
<evidence type="ECO:0000313" key="6">
    <source>
        <dbReference type="Proteomes" id="UP000218899"/>
    </source>
</evidence>
<proteinExistence type="inferred from homology"/>